<dbReference type="InterPro" id="IPR036465">
    <property type="entry name" value="vWFA_dom_sf"/>
</dbReference>
<dbReference type="SMART" id="SM00609">
    <property type="entry name" value="VIT"/>
    <property type="match status" value="1"/>
</dbReference>
<dbReference type="PANTHER" id="PTHR45737">
    <property type="entry name" value="VON WILLEBRAND FACTOR A DOMAIN-CONTAINING PROTEIN 5A"/>
    <property type="match status" value="1"/>
</dbReference>
<feature type="compositionally biased region" description="Low complexity" evidence="1">
    <location>
        <begin position="664"/>
        <end position="677"/>
    </location>
</feature>
<feature type="transmembrane region" description="Helical" evidence="2">
    <location>
        <begin position="722"/>
        <end position="742"/>
    </location>
</feature>
<accession>A0A0K1QD77</accession>
<sequence length="744" mass="78440">MPVPPPSIDHEPCGADMETADGRSLPLVSAHLRVETKGGLARAVLEQVFENPYEETLKVTYRMPLPADGSVSGYAFEIGARTVAGRVDRKAAARETFEKAILEGKTSALLEQERADVFTQSIGNIPSRQRITARITMDLRLAWRTEGEWELRFPTVIGPRYVGATETPEDAAAVHVDVAEKGVRARIGLELAVGDVLSDGRRVESPSHSLRTRDDGVIELASGAGERLDRDIVVRWAVVKPSIGASLAVARPAATSPHGRHGYGLLTVVPPSPDAGMAAQSRDLVVLLDTSGSMSGGPLTQAKRVVGQLIESLGEADRFELVEFSSRPTRYAHSPIVATREAKKKAIAWVMGLEAQGGTEMYSGIVEALTTLRAGAQRQVVLLTDGYVGGEKQLITLLHERLPEGCRMHVVGVGAAVNRSLSTAIARAGRGAEILVGLSEDAEKACRVLLDRTCAPILTDVTITGDALVEMAPEALPDVFAGAPLLAALKLNPNGGELVIRGKLARGTWEERVHVAPIAPSSGERAVTALYALERVADLEVRWTMGEEAKAVDREIESLGVVFQISTRMTSWVAVDDAPSVDPQSGSRSESVPQELPFGTSLASFGLGSATLGFGGAPPAAAMPMSVARPMSAPVMQMPPSPAPRGPSGPMRKRAAFAAPPPAEGESAAGAAPQAEADLASVVPQASSGGAPAPARKGEALPAADARREALVASVPKRRTRLWLVALVLLILVLLALAAWLLGR</sequence>
<dbReference type="Pfam" id="PF00092">
    <property type="entry name" value="VWA"/>
    <property type="match status" value="1"/>
</dbReference>
<dbReference type="STRING" id="1391654.AKJ09_10048"/>
<dbReference type="Gene3D" id="3.40.50.410">
    <property type="entry name" value="von Willebrand factor, type A domain"/>
    <property type="match status" value="1"/>
</dbReference>
<feature type="domain" description="VWFA" evidence="3">
    <location>
        <begin position="283"/>
        <end position="461"/>
    </location>
</feature>
<dbReference type="PROSITE" id="PS51468">
    <property type="entry name" value="VIT"/>
    <property type="match status" value="1"/>
</dbReference>
<gene>
    <name evidence="5" type="ORF">AKJ09_10048</name>
</gene>
<keyword evidence="2" id="KW-0812">Transmembrane</keyword>
<dbReference type="KEGG" id="llu:AKJ09_10048"/>
<name>A0A0K1QD77_9BACT</name>
<dbReference type="PANTHER" id="PTHR45737:SF6">
    <property type="entry name" value="VON WILLEBRAND FACTOR A DOMAIN-CONTAINING PROTEIN 5A"/>
    <property type="match status" value="1"/>
</dbReference>
<dbReference type="PROSITE" id="PS50234">
    <property type="entry name" value="VWFA"/>
    <property type="match status" value="1"/>
</dbReference>
<dbReference type="Proteomes" id="UP000064967">
    <property type="component" value="Chromosome"/>
</dbReference>
<dbReference type="SMART" id="SM00327">
    <property type="entry name" value="VWA"/>
    <property type="match status" value="1"/>
</dbReference>
<keyword evidence="6" id="KW-1185">Reference proteome</keyword>
<dbReference type="InterPro" id="IPR002035">
    <property type="entry name" value="VWF_A"/>
</dbReference>
<evidence type="ECO:0000256" key="2">
    <source>
        <dbReference type="SAM" id="Phobius"/>
    </source>
</evidence>
<evidence type="ECO:0000313" key="6">
    <source>
        <dbReference type="Proteomes" id="UP000064967"/>
    </source>
</evidence>
<organism evidence="5 6">
    <name type="scientific">Labilithrix luteola</name>
    <dbReference type="NCBI Taxonomy" id="1391654"/>
    <lineage>
        <taxon>Bacteria</taxon>
        <taxon>Pseudomonadati</taxon>
        <taxon>Myxococcota</taxon>
        <taxon>Polyangia</taxon>
        <taxon>Polyangiales</taxon>
        <taxon>Labilitrichaceae</taxon>
        <taxon>Labilithrix</taxon>
    </lineage>
</organism>
<proteinExistence type="predicted"/>
<evidence type="ECO:0000259" key="4">
    <source>
        <dbReference type="PROSITE" id="PS51468"/>
    </source>
</evidence>
<dbReference type="EMBL" id="CP012333">
    <property type="protein sequence ID" value="AKV03385.1"/>
    <property type="molecule type" value="Genomic_DNA"/>
</dbReference>
<dbReference type="SUPFAM" id="SSF53300">
    <property type="entry name" value="vWA-like"/>
    <property type="match status" value="1"/>
</dbReference>
<keyword evidence="2" id="KW-1133">Transmembrane helix</keyword>
<dbReference type="AlphaFoldDB" id="A0A0K1QD77"/>
<feature type="compositionally biased region" description="Low complexity" evidence="1">
    <location>
        <begin position="686"/>
        <end position="695"/>
    </location>
</feature>
<feature type="region of interest" description="Disordered" evidence="1">
    <location>
        <begin position="633"/>
        <end position="703"/>
    </location>
</feature>
<feature type="compositionally biased region" description="Pro residues" evidence="1">
    <location>
        <begin position="637"/>
        <end position="647"/>
    </location>
</feature>
<evidence type="ECO:0000259" key="3">
    <source>
        <dbReference type="PROSITE" id="PS50234"/>
    </source>
</evidence>
<protein>
    <submittedName>
        <fullName evidence="5">Inter-alpha-trypsin inhibitor domain protein</fullName>
    </submittedName>
</protein>
<dbReference type="InterPro" id="IPR013694">
    <property type="entry name" value="VIT"/>
</dbReference>
<feature type="domain" description="VIT" evidence="4">
    <location>
        <begin position="11"/>
        <end position="139"/>
    </location>
</feature>
<reference evidence="5 6" key="1">
    <citation type="submission" date="2015-08" db="EMBL/GenBank/DDBJ databases">
        <authorList>
            <person name="Babu N.S."/>
            <person name="Beckwith C.J."/>
            <person name="Beseler K.G."/>
            <person name="Brison A."/>
            <person name="Carone J.V."/>
            <person name="Caskin T.P."/>
            <person name="Diamond M."/>
            <person name="Durham M.E."/>
            <person name="Foxe J.M."/>
            <person name="Go M."/>
            <person name="Henderson B.A."/>
            <person name="Jones I.B."/>
            <person name="McGettigan J.A."/>
            <person name="Micheletti S.J."/>
            <person name="Nasrallah M.E."/>
            <person name="Ortiz D."/>
            <person name="Piller C.R."/>
            <person name="Privatt S.R."/>
            <person name="Schneider S.L."/>
            <person name="Sharp S."/>
            <person name="Smith T.C."/>
            <person name="Stanton J.D."/>
            <person name="Ullery H.E."/>
            <person name="Wilson R.J."/>
            <person name="Serrano M.G."/>
            <person name="Buck G."/>
            <person name="Lee V."/>
            <person name="Wang Y."/>
            <person name="Carvalho R."/>
            <person name="Voegtly L."/>
            <person name="Shi R."/>
            <person name="Duckworth R."/>
            <person name="Johnson A."/>
            <person name="Loviza R."/>
            <person name="Walstead R."/>
            <person name="Shah Z."/>
            <person name="Kiflezghi M."/>
            <person name="Wade K."/>
            <person name="Ball S.L."/>
            <person name="Bradley K.W."/>
            <person name="Asai D.J."/>
            <person name="Bowman C.A."/>
            <person name="Russell D.A."/>
            <person name="Pope W.H."/>
            <person name="Jacobs-Sera D."/>
            <person name="Hendrix R.W."/>
            <person name="Hatfull G.F."/>
        </authorList>
    </citation>
    <scope>NUCLEOTIDE SEQUENCE [LARGE SCALE GENOMIC DNA]</scope>
    <source>
        <strain evidence="5 6">DSM 27648</strain>
    </source>
</reference>
<evidence type="ECO:0000313" key="5">
    <source>
        <dbReference type="EMBL" id="AKV03385.1"/>
    </source>
</evidence>
<keyword evidence="2" id="KW-0472">Membrane</keyword>
<dbReference type="Pfam" id="PF08487">
    <property type="entry name" value="VIT"/>
    <property type="match status" value="1"/>
</dbReference>
<evidence type="ECO:0000256" key="1">
    <source>
        <dbReference type="SAM" id="MobiDB-lite"/>
    </source>
</evidence>